<dbReference type="AlphaFoldDB" id="A0A2Z2M3X7"/>
<dbReference type="InterPro" id="IPR036052">
    <property type="entry name" value="TrpB-like_PALP_sf"/>
</dbReference>
<dbReference type="KEGG" id="tgg:A3K92_02780"/>
<dbReference type="SUPFAM" id="SSF53686">
    <property type="entry name" value="Tryptophan synthase beta subunit-like PLP-dependent enzymes"/>
    <property type="match status" value="1"/>
</dbReference>
<evidence type="ECO:0000313" key="3">
    <source>
        <dbReference type="Proteomes" id="UP000250134"/>
    </source>
</evidence>
<dbReference type="Pfam" id="PF00291">
    <property type="entry name" value="PALP"/>
    <property type="match status" value="1"/>
</dbReference>
<evidence type="ECO:0000313" key="2">
    <source>
        <dbReference type="EMBL" id="ASJ00480.1"/>
    </source>
</evidence>
<dbReference type="InterPro" id="IPR050214">
    <property type="entry name" value="Cys_Synth/Cystath_Beta-Synth"/>
</dbReference>
<gene>
    <name evidence="2" type="ORF">A3K92_02780</name>
</gene>
<dbReference type="Gene3D" id="3.40.50.1100">
    <property type="match status" value="2"/>
</dbReference>
<proteinExistence type="predicted"/>
<evidence type="ECO:0000259" key="1">
    <source>
        <dbReference type="Pfam" id="PF00291"/>
    </source>
</evidence>
<dbReference type="InterPro" id="IPR001926">
    <property type="entry name" value="TrpB-like_PALP"/>
</dbReference>
<feature type="domain" description="Tryptophan synthase beta chain-like PALP" evidence="1">
    <location>
        <begin position="13"/>
        <end position="296"/>
    </location>
</feature>
<organism evidence="2 3">
    <name type="scientific">Thermococcus gorgonarius</name>
    <dbReference type="NCBI Taxonomy" id="71997"/>
    <lineage>
        <taxon>Archaea</taxon>
        <taxon>Methanobacteriati</taxon>
        <taxon>Methanobacteriota</taxon>
        <taxon>Thermococci</taxon>
        <taxon>Thermococcales</taxon>
        <taxon>Thermococcaceae</taxon>
        <taxon>Thermococcus</taxon>
    </lineage>
</organism>
<dbReference type="GeneID" id="33331439"/>
<dbReference type="EMBL" id="CP014855">
    <property type="protein sequence ID" value="ASJ00480.1"/>
    <property type="molecule type" value="Genomic_DNA"/>
</dbReference>
<sequence length="329" mass="35437">MEAEKNSDDDGGPLVRAPLLEEALGVEGIYIDYEGRNPTGTHKDRIARAHVEKALEEGYSAITVGTCGNYGVSIAYYARLYGLKAFVFVPAGYTLERAGEMKALGAEVIPWPGTYEEVVAESRRFALANGIYDANPGSHPEVDYVGYSSIAEDILREIRPDAMFVPVGNGTTLAGIWHGFRGKAKPRMVGVTTAFGNQLLWEFYGDPRRDIAETPVNEPLVSEISFDLGEAMRAVKESNGYVFGFADDTALRCAELLRVTTGLSVLPASALTVAGLIKFVRKFGMWKGNFVLVLTGGAHGGEGFGAYGGALSYYGWKNGARARAVLGKV</sequence>
<dbReference type="GO" id="GO:0016829">
    <property type="term" value="F:lyase activity"/>
    <property type="evidence" value="ECO:0007669"/>
    <property type="project" value="UniProtKB-KW"/>
</dbReference>
<protein>
    <submittedName>
        <fullName evidence="2">PLP-dependent lyase/thiolase</fullName>
    </submittedName>
</protein>
<keyword evidence="3" id="KW-1185">Reference proteome</keyword>
<accession>A0A2Z2M3X7</accession>
<dbReference type="OrthoDB" id="6371at2157"/>
<name>A0A2Z2M3X7_THEGO</name>
<dbReference type="RefSeq" id="WP_088884818.1">
    <property type="nucleotide sequence ID" value="NZ_CP014855.1"/>
</dbReference>
<dbReference type="NCBIfam" id="NF004996">
    <property type="entry name" value="PRK06381.1"/>
    <property type="match status" value="1"/>
</dbReference>
<reference evidence="2 3" key="1">
    <citation type="submission" date="2016-03" db="EMBL/GenBank/DDBJ databases">
        <title>Complete genome sequence of Thermococcus gorgonarius.</title>
        <authorList>
            <person name="Oger P.M."/>
        </authorList>
    </citation>
    <scope>NUCLEOTIDE SEQUENCE [LARGE SCALE GENOMIC DNA]</scope>
    <source>
        <strain evidence="2 3">W-12</strain>
    </source>
</reference>
<dbReference type="PANTHER" id="PTHR10314">
    <property type="entry name" value="CYSTATHIONINE BETA-SYNTHASE"/>
    <property type="match status" value="1"/>
</dbReference>
<dbReference type="Proteomes" id="UP000250134">
    <property type="component" value="Chromosome"/>
</dbReference>
<keyword evidence="2" id="KW-0456">Lyase</keyword>